<comment type="caution">
    <text evidence="1">The sequence shown here is derived from an EMBL/GenBank/DDBJ whole genome shotgun (WGS) entry which is preliminary data.</text>
</comment>
<evidence type="ECO:0000313" key="1">
    <source>
        <dbReference type="EMBL" id="KKO75980.1"/>
    </source>
</evidence>
<dbReference type="InterPro" id="IPR038749">
    <property type="entry name" value="Sld5_GINS_A"/>
</dbReference>
<keyword evidence="2" id="KW-1185">Reference proteome</keyword>
<accession>A0A0F9WH76</accession>
<dbReference type="VEuPathDB" id="MicrosporidiaDB:NCER_100446"/>
<dbReference type="SUPFAM" id="SSF158573">
    <property type="entry name" value="GINS helical bundle-like"/>
    <property type="match status" value="1"/>
</dbReference>
<reference evidence="1 2" key="1">
    <citation type="journal article" date="2015" name="Environ. Microbiol.">
        <title>Genome analyses suggest the presence of polyploidy and recent human-driven expansions in eight global populations of the honeybee pathogen Nosema ceranae.</title>
        <authorList>
            <person name="Pelin A."/>
            <person name="Selman M."/>
            <person name="Aris-Brosou S."/>
            <person name="Farinelli L."/>
            <person name="Corradi N."/>
        </authorList>
    </citation>
    <scope>NUCLEOTIDE SEQUENCE [LARGE SCALE GENOMIC DNA]</scope>
    <source>
        <strain evidence="1 2">PA08 1199</strain>
    </source>
</reference>
<dbReference type="CDD" id="cd11711">
    <property type="entry name" value="GINS_A_Sld5"/>
    <property type="match status" value="1"/>
</dbReference>
<sequence>MIVQNLIECYVNEKSTKAILKYKKEVVDYFYQKLLEQKEKYKIFIAGKSNVMKSIYELEIERIEFLLREYLIIRLEKMKEDYYIDLNLLSSQEVVYYTRLQKIAPFKNKKNDKIEVIGFLCKKDLGNVILDDENVEMCKDDFFVGPLNDVYDLIINEDIKLV</sequence>
<organism evidence="1 2">
    <name type="scientific">Vairimorpha ceranae</name>
    <dbReference type="NCBI Taxonomy" id="40302"/>
    <lineage>
        <taxon>Eukaryota</taxon>
        <taxon>Fungi</taxon>
        <taxon>Fungi incertae sedis</taxon>
        <taxon>Microsporidia</taxon>
        <taxon>Nosematidae</taxon>
        <taxon>Vairimorpha</taxon>
    </lineage>
</organism>
<protein>
    <submittedName>
        <fullName evidence="1">Dna replication complex gins protein sld5</fullName>
    </submittedName>
</protein>
<dbReference type="VEuPathDB" id="MicrosporidiaDB:AAJ76_800026843"/>
<dbReference type="PIRSF" id="PIRSF007764">
    <property type="entry name" value="Sld5"/>
    <property type="match status" value="1"/>
</dbReference>
<dbReference type="Proteomes" id="UP000034350">
    <property type="component" value="Unassembled WGS sequence"/>
</dbReference>
<dbReference type="VEuPathDB" id="MicrosporidiaDB:G9O61_00g012120"/>
<dbReference type="GO" id="GO:0006261">
    <property type="term" value="P:DNA-templated DNA replication"/>
    <property type="evidence" value="ECO:0007669"/>
    <property type="project" value="InterPro"/>
</dbReference>
<proteinExistence type="predicted"/>
<dbReference type="Gene3D" id="1.20.58.1030">
    <property type="match status" value="1"/>
</dbReference>
<dbReference type="EMBL" id="JPQZ01000008">
    <property type="protein sequence ID" value="KKO75980.1"/>
    <property type="molecule type" value="Genomic_DNA"/>
</dbReference>
<dbReference type="InterPro" id="IPR008591">
    <property type="entry name" value="GINS_Sld5"/>
</dbReference>
<dbReference type="GeneID" id="36321400"/>
<dbReference type="OrthoDB" id="338231at2759"/>
<dbReference type="RefSeq" id="XP_024331722.1">
    <property type="nucleotide sequence ID" value="XM_024476447.1"/>
</dbReference>
<evidence type="ECO:0000313" key="2">
    <source>
        <dbReference type="Proteomes" id="UP000034350"/>
    </source>
</evidence>
<dbReference type="AlphaFoldDB" id="A0A0F9WH76"/>
<name>A0A0F9WH76_9MICR</name>
<dbReference type="InterPro" id="IPR036224">
    <property type="entry name" value="GINS_bundle-like_dom_sf"/>
</dbReference>
<dbReference type="OMA" id="EYERISY"/>
<gene>
    <name evidence="1" type="ORF">AAJ76_800026843</name>
</gene>